<dbReference type="RefSeq" id="WP_218404979.1">
    <property type="nucleotide sequence ID" value="NZ_JAGSPC010000001.1"/>
</dbReference>
<proteinExistence type="predicted"/>
<reference evidence="1" key="1">
    <citation type="submission" date="2021-04" db="EMBL/GenBank/DDBJ databases">
        <authorList>
            <person name="Pira H."/>
            <person name="Risdian C."/>
            <person name="Wink J."/>
        </authorList>
    </citation>
    <scope>NUCLEOTIDE SEQUENCE</scope>
    <source>
        <strain evidence="1">WH158</strain>
    </source>
</reference>
<dbReference type="GO" id="GO:0008684">
    <property type="term" value="F:2-oxopent-4-enoate hydratase activity"/>
    <property type="evidence" value="ECO:0007669"/>
    <property type="project" value="TreeGrafter"/>
</dbReference>
<accession>A0A9X1F4G1</accession>
<dbReference type="Proteomes" id="UP001138681">
    <property type="component" value="Unassembled WGS sequence"/>
</dbReference>
<name>A0A9X1F4G1_9SPHN</name>
<comment type="caution">
    <text evidence="1">The sequence shown here is derived from an EMBL/GenBank/DDBJ whole genome shotgun (WGS) entry which is preliminary data.</text>
</comment>
<dbReference type="GO" id="GO:0005737">
    <property type="term" value="C:cytoplasm"/>
    <property type="evidence" value="ECO:0007669"/>
    <property type="project" value="TreeGrafter"/>
</dbReference>
<evidence type="ECO:0000313" key="2">
    <source>
        <dbReference type="Proteomes" id="UP001138681"/>
    </source>
</evidence>
<organism evidence="1 2">
    <name type="scientific">Erythrobacter crassostreae</name>
    <dbReference type="NCBI Taxonomy" id="2828328"/>
    <lineage>
        <taxon>Bacteria</taxon>
        <taxon>Pseudomonadati</taxon>
        <taxon>Pseudomonadota</taxon>
        <taxon>Alphaproteobacteria</taxon>
        <taxon>Sphingomonadales</taxon>
        <taxon>Erythrobacteraceae</taxon>
        <taxon>Erythrobacter/Porphyrobacter group</taxon>
        <taxon>Erythrobacter</taxon>
    </lineage>
</organism>
<keyword evidence="2" id="KW-1185">Reference proteome</keyword>
<protein>
    <submittedName>
        <fullName evidence="1">2-keto-4-pentenoate hydratase</fullName>
    </submittedName>
</protein>
<sequence>MSDMLTDSDERLRAISNTLTGARRAGIALPGFPGELPETFADAYEIQRLSREAWSDRVAGWKVGGVPSAFVEHFKATRLTGPIFAGSVVLVSDGETAEMPVFDCGFGAIEPEFIIELGATRSGDRMYIGAEIASSPIPAINDVGPIAVISDFGNNNGLLLGAEIEDWQLISPDQTAVETHIDGDLVGSRMLDSFWADAGKALAFMFDHAKAHNIELPPGTFVSTGAITGVHEAEIGARSKLDFGQFGSLELTLTKAEPLA</sequence>
<dbReference type="AlphaFoldDB" id="A0A9X1F4G1"/>
<dbReference type="PANTHER" id="PTHR30143">
    <property type="entry name" value="ACID HYDRATASE"/>
    <property type="match status" value="1"/>
</dbReference>
<evidence type="ECO:0000313" key="1">
    <source>
        <dbReference type="EMBL" id="MBV7259791.1"/>
    </source>
</evidence>
<gene>
    <name evidence="1" type="ORF">KCG46_09445</name>
</gene>
<dbReference type="PANTHER" id="PTHR30143:SF0">
    <property type="entry name" value="2-KETO-4-PENTENOATE HYDRATASE"/>
    <property type="match status" value="1"/>
</dbReference>
<dbReference type="EMBL" id="JAGSPC010000001">
    <property type="protein sequence ID" value="MBV7259791.1"/>
    <property type="molecule type" value="Genomic_DNA"/>
</dbReference>
<dbReference type="InterPro" id="IPR050772">
    <property type="entry name" value="Hydratase-Decarb/MhpD_sf"/>
</dbReference>